<evidence type="ECO:0000313" key="5">
    <source>
        <dbReference type="Proteomes" id="UP000738349"/>
    </source>
</evidence>
<dbReference type="PROSITE" id="PS50890">
    <property type="entry name" value="PUA"/>
    <property type="match status" value="1"/>
</dbReference>
<keyword evidence="5" id="KW-1185">Reference proteome</keyword>
<dbReference type="AlphaFoldDB" id="A0A9P9DYU1"/>
<dbReference type="PANTHER" id="PTHR22798:SF0">
    <property type="entry name" value="MALIGNANT T-CELL-AMPLIFIED SEQUENCE 1"/>
    <property type="match status" value="1"/>
</dbReference>
<dbReference type="CDD" id="cd11609">
    <property type="entry name" value="MCT1_N"/>
    <property type="match status" value="1"/>
</dbReference>
<dbReference type="InterPro" id="IPR016437">
    <property type="entry name" value="MCT-1/Tma20"/>
</dbReference>
<sequence>MPLVVPGVNSTTGDKTEEWQNKLVGKKLSEEPSTETVFCKRDLPQETRIIEPGMMVTKDFNENRLNVHLKDDGTVSHVSRATTARRRRLITNSLLKLRSIFFQQLSIPLLTRVPFVLPFVLHCCCPAEPPSCSRKSPLHSAPKQKLKSSVQRSLRQSLLDTYPLLTPHIDEILPKKSSLSSMKLPDRNTLYVLDTVPLFFQHDATTIIPHLRLVHRFPQAFPTIRIDRGAIRFVLSGATLMAPGLTSKGGRLPADGADKTLEEGREMDQRVDEEGRWSRELAKGEPVVVMAEGKDEACAVGILVAGTDEVKAKGKGPVIEEAHFLGDGMWNLSTD</sequence>
<protein>
    <submittedName>
        <fullName evidence="4">PUA RNA binding domain protein</fullName>
    </submittedName>
</protein>
<dbReference type="CDD" id="cd21155">
    <property type="entry name" value="PUA_MCTS-1-like"/>
    <property type="match status" value="1"/>
</dbReference>
<dbReference type="Pfam" id="PF11720">
    <property type="entry name" value="Inhibitor_I78"/>
    <property type="match status" value="1"/>
</dbReference>
<dbReference type="InterPro" id="IPR041366">
    <property type="entry name" value="Pre-PUA"/>
</dbReference>
<dbReference type="Gene3D" id="3.30.10.10">
    <property type="entry name" value="Trypsin Inhibitor V, subunit A"/>
    <property type="match status" value="1"/>
</dbReference>
<comment type="subcellular location">
    <subcellularLocation>
        <location evidence="1">Cytoplasm</location>
    </subcellularLocation>
</comment>
<evidence type="ECO:0000256" key="1">
    <source>
        <dbReference type="ARBA" id="ARBA00004496"/>
    </source>
</evidence>
<dbReference type="NCBIfam" id="TIGR00451">
    <property type="entry name" value="unchar_dom_2"/>
    <property type="match status" value="1"/>
</dbReference>
<gene>
    <name evidence="4" type="ORF">EDB81DRAFT_662256</name>
</gene>
<accession>A0A9P9DYU1</accession>
<dbReference type="GO" id="GO:0003723">
    <property type="term" value="F:RNA binding"/>
    <property type="evidence" value="ECO:0007669"/>
    <property type="project" value="InterPro"/>
</dbReference>
<dbReference type="GO" id="GO:0005737">
    <property type="term" value="C:cytoplasm"/>
    <property type="evidence" value="ECO:0007669"/>
    <property type="project" value="UniProtKB-SubCell"/>
</dbReference>
<comment type="caution">
    <text evidence="4">The sequence shown here is derived from an EMBL/GenBank/DDBJ whole genome shotgun (WGS) entry which is preliminary data.</text>
</comment>
<dbReference type="SMART" id="SM00359">
    <property type="entry name" value="PUA"/>
    <property type="match status" value="1"/>
</dbReference>
<evidence type="ECO:0000313" key="4">
    <source>
        <dbReference type="EMBL" id="KAH7127582.1"/>
    </source>
</evidence>
<evidence type="ECO:0000259" key="3">
    <source>
        <dbReference type="SMART" id="SM00359"/>
    </source>
</evidence>
<dbReference type="Proteomes" id="UP000738349">
    <property type="component" value="Unassembled WGS sequence"/>
</dbReference>
<keyword evidence="2" id="KW-0963">Cytoplasm</keyword>
<dbReference type="InterPro" id="IPR002478">
    <property type="entry name" value="PUA"/>
</dbReference>
<dbReference type="Pfam" id="PF17832">
    <property type="entry name" value="Pre-PUA"/>
    <property type="match status" value="1"/>
</dbReference>
<dbReference type="InterPro" id="IPR021719">
    <property type="entry name" value="Prot_inh_I78"/>
</dbReference>
<reference evidence="4" key="1">
    <citation type="journal article" date="2021" name="Nat. Commun.">
        <title>Genetic determinants of endophytism in the Arabidopsis root mycobiome.</title>
        <authorList>
            <person name="Mesny F."/>
            <person name="Miyauchi S."/>
            <person name="Thiergart T."/>
            <person name="Pickel B."/>
            <person name="Atanasova L."/>
            <person name="Karlsson M."/>
            <person name="Huettel B."/>
            <person name="Barry K.W."/>
            <person name="Haridas S."/>
            <person name="Chen C."/>
            <person name="Bauer D."/>
            <person name="Andreopoulos W."/>
            <person name="Pangilinan J."/>
            <person name="LaButti K."/>
            <person name="Riley R."/>
            <person name="Lipzen A."/>
            <person name="Clum A."/>
            <person name="Drula E."/>
            <person name="Henrissat B."/>
            <person name="Kohler A."/>
            <person name="Grigoriev I.V."/>
            <person name="Martin F.M."/>
            <person name="Hacquard S."/>
        </authorList>
    </citation>
    <scope>NUCLEOTIDE SEQUENCE</scope>
    <source>
        <strain evidence="4">MPI-CAGE-AT-0147</strain>
    </source>
</reference>
<dbReference type="OrthoDB" id="10249667at2759"/>
<dbReference type="EMBL" id="JAGMUV010000019">
    <property type="protein sequence ID" value="KAH7127582.1"/>
    <property type="molecule type" value="Genomic_DNA"/>
</dbReference>
<name>A0A9P9DYU1_9HYPO</name>
<feature type="domain" description="PUA" evidence="3">
    <location>
        <begin position="222"/>
        <end position="326"/>
    </location>
</feature>
<dbReference type="InterPro" id="IPR015947">
    <property type="entry name" value="PUA-like_sf"/>
</dbReference>
<dbReference type="Gene3D" id="3.10.400.20">
    <property type="match status" value="1"/>
</dbReference>
<dbReference type="InterPro" id="IPR004521">
    <property type="entry name" value="Uncharacterised_CHP00451"/>
</dbReference>
<proteinExistence type="predicted"/>
<evidence type="ECO:0000256" key="2">
    <source>
        <dbReference type="ARBA" id="ARBA00022490"/>
    </source>
</evidence>
<dbReference type="SUPFAM" id="SSF88697">
    <property type="entry name" value="PUA domain-like"/>
    <property type="match status" value="2"/>
</dbReference>
<dbReference type="GO" id="GO:0001731">
    <property type="term" value="P:formation of translation preinitiation complex"/>
    <property type="evidence" value="ECO:0007669"/>
    <property type="project" value="TreeGrafter"/>
</dbReference>
<dbReference type="PANTHER" id="PTHR22798">
    <property type="entry name" value="MCT-1 PROTEIN"/>
    <property type="match status" value="1"/>
</dbReference>
<organism evidence="4 5">
    <name type="scientific">Dactylonectria macrodidyma</name>
    <dbReference type="NCBI Taxonomy" id="307937"/>
    <lineage>
        <taxon>Eukaryota</taxon>
        <taxon>Fungi</taxon>
        <taxon>Dikarya</taxon>
        <taxon>Ascomycota</taxon>
        <taxon>Pezizomycotina</taxon>
        <taxon>Sordariomycetes</taxon>
        <taxon>Hypocreomycetidae</taxon>
        <taxon>Hypocreales</taxon>
        <taxon>Nectriaceae</taxon>
        <taxon>Dactylonectria</taxon>
    </lineage>
</organism>